<comment type="caution">
    <text evidence="8">The sequence shown here is derived from an EMBL/GenBank/DDBJ whole genome shotgun (WGS) entry which is preliminary data.</text>
</comment>
<name>A0A5B7DLQ1_PORTR</name>
<dbReference type="SUPFAM" id="SSF52540">
    <property type="entry name" value="P-loop containing nucleoside triphosphate hydrolases"/>
    <property type="match status" value="1"/>
</dbReference>
<comment type="caution">
    <text evidence="5">Lacks conserved residue(s) required for the propagation of feature annotation.</text>
</comment>
<evidence type="ECO:0000313" key="8">
    <source>
        <dbReference type="EMBL" id="MPC21906.1"/>
    </source>
</evidence>
<keyword evidence="6" id="KW-1133">Transmembrane helix</keyword>
<gene>
    <name evidence="8" type="primary">kif7</name>
    <name evidence="8" type="ORF">E2C01_014909</name>
</gene>
<dbReference type="OrthoDB" id="6345572at2759"/>
<protein>
    <submittedName>
        <fullName evidence="8">Kinesin-like protein kif7</fullName>
    </submittedName>
</protein>
<evidence type="ECO:0000259" key="7">
    <source>
        <dbReference type="PROSITE" id="PS50067"/>
    </source>
</evidence>
<dbReference type="GO" id="GO:0005875">
    <property type="term" value="C:microtubule associated complex"/>
    <property type="evidence" value="ECO:0007669"/>
    <property type="project" value="TreeGrafter"/>
</dbReference>
<reference evidence="8 9" key="1">
    <citation type="submission" date="2019-05" db="EMBL/GenBank/DDBJ databases">
        <title>Another draft genome of Portunus trituberculatus and its Hox gene families provides insights of decapod evolution.</title>
        <authorList>
            <person name="Jeong J.-H."/>
            <person name="Song I."/>
            <person name="Kim S."/>
            <person name="Choi T."/>
            <person name="Kim D."/>
            <person name="Ryu S."/>
            <person name="Kim W."/>
        </authorList>
    </citation>
    <scope>NUCLEOTIDE SEQUENCE [LARGE SCALE GENOMIC DNA]</scope>
    <source>
        <tissue evidence="8">Muscle</tissue>
    </source>
</reference>
<dbReference type="InterPro" id="IPR027417">
    <property type="entry name" value="P-loop_NTPase"/>
</dbReference>
<dbReference type="PRINTS" id="PR00380">
    <property type="entry name" value="KINESINHEAVY"/>
</dbReference>
<dbReference type="GO" id="GO:0007052">
    <property type="term" value="P:mitotic spindle organization"/>
    <property type="evidence" value="ECO:0007669"/>
    <property type="project" value="TreeGrafter"/>
</dbReference>
<keyword evidence="4" id="KW-0206">Cytoskeleton</keyword>
<dbReference type="Proteomes" id="UP000324222">
    <property type="component" value="Unassembled WGS sequence"/>
</dbReference>
<feature type="domain" description="Kinesin motor" evidence="7">
    <location>
        <begin position="1"/>
        <end position="194"/>
    </location>
</feature>
<keyword evidence="6" id="KW-0472">Membrane</keyword>
<dbReference type="Gene3D" id="3.40.850.10">
    <property type="entry name" value="Kinesin motor domain"/>
    <property type="match status" value="1"/>
</dbReference>
<dbReference type="GO" id="GO:0008017">
    <property type="term" value="F:microtubule binding"/>
    <property type="evidence" value="ECO:0007669"/>
    <property type="project" value="InterPro"/>
</dbReference>
<dbReference type="SMART" id="SM00129">
    <property type="entry name" value="KISc"/>
    <property type="match status" value="1"/>
</dbReference>
<feature type="transmembrane region" description="Helical" evidence="6">
    <location>
        <begin position="250"/>
        <end position="274"/>
    </location>
</feature>
<dbReference type="GO" id="GO:0003777">
    <property type="term" value="F:microtubule motor activity"/>
    <property type="evidence" value="ECO:0007669"/>
    <property type="project" value="InterPro"/>
</dbReference>
<dbReference type="InterPro" id="IPR036961">
    <property type="entry name" value="Kinesin_motor_dom_sf"/>
</dbReference>
<dbReference type="PANTHER" id="PTHR47969">
    <property type="entry name" value="CHROMOSOME-ASSOCIATED KINESIN KIF4A-RELATED"/>
    <property type="match status" value="1"/>
</dbReference>
<dbReference type="GO" id="GO:0005524">
    <property type="term" value="F:ATP binding"/>
    <property type="evidence" value="ECO:0007669"/>
    <property type="project" value="UniProtKB-KW"/>
</dbReference>
<dbReference type="GO" id="GO:0051231">
    <property type="term" value="P:spindle elongation"/>
    <property type="evidence" value="ECO:0007669"/>
    <property type="project" value="TreeGrafter"/>
</dbReference>
<evidence type="ECO:0000256" key="5">
    <source>
        <dbReference type="PROSITE-ProRule" id="PRU00283"/>
    </source>
</evidence>
<dbReference type="Pfam" id="PF00225">
    <property type="entry name" value="Kinesin"/>
    <property type="match status" value="1"/>
</dbReference>
<proteinExistence type="inferred from homology"/>
<evidence type="ECO:0000256" key="6">
    <source>
        <dbReference type="SAM" id="Phobius"/>
    </source>
</evidence>
<evidence type="ECO:0000256" key="1">
    <source>
        <dbReference type="ARBA" id="ARBA00004245"/>
    </source>
</evidence>
<keyword evidence="6" id="KW-0812">Transmembrane</keyword>
<sequence>MSFLISVCVCVASPSEPILSPPQGNVVIPGLNVIDCSNITEVFNCLEAGLVHRHTAALHNNDPSTSHAIFSLILEHQWTDADGKMKYLYSRMNFVDLGGSERLMQFGYSDFGLPSEDSFFLNTDLKALSNVIHCLADQSYSGPIPYKESRLTHILKDAFGGNSLSLMVCCLSPSAEDFDATFNTLKYGGLARYILNCPAVNMAIQNSAPASSATLTPSSPHTTLRVGLEGVLFVRLLVGCFCSACMLCEITVFVLLFLVCLFCYIICTLIQAYFS</sequence>
<evidence type="ECO:0000313" key="9">
    <source>
        <dbReference type="Proteomes" id="UP000324222"/>
    </source>
</evidence>
<evidence type="ECO:0000256" key="2">
    <source>
        <dbReference type="ARBA" id="ARBA00022741"/>
    </source>
</evidence>
<keyword evidence="2" id="KW-0547">Nucleotide-binding</keyword>
<dbReference type="InterPro" id="IPR027640">
    <property type="entry name" value="Kinesin-like_fam"/>
</dbReference>
<evidence type="ECO:0000256" key="4">
    <source>
        <dbReference type="ARBA" id="ARBA00023212"/>
    </source>
</evidence>
<accession>A0A5B7DLQ1</accession>
<evidence type="ECO:0000256" key="3">
    <source>
        <dbReference type="ARBA" id="ARBA00022840"/>
    </source>
</evidence>
<dbReference type="PROSITE" id="PS50067">
    <property type="entry name" value="KINESIN_MOTOR_2"/>
    <property type="match status" value="1"/>
</dbReference>
<dbReference type="AlphaFoldDB" id="A0A5B7DLQ1"/>
<organism evidence="8 9">
    <name type="scientific">Portunus trituberculatus</name>
    <name type="common">Swimming crab</name>
    <name type="synonym">Neptunus trituberculatus</name>
    <dbReference type="NCBI Taxonomy" id="210409"/>
    <lineage>
        <taxon>Eukaryota</taxon>
        <taxon>Metazoa</taxon>
        <taxon>Ecdysozoa</taxon>
        <taxon>Arthropoda</taxon>
        <taxon>Crustacea</taxon>
        <taxon>Multicrustacea</taxon>
        <taxon>Malacostraca</taxon>
        <taxon>Eumalacostraca</taxon>
        <taxon>Eucarida</taxon>
        <taxon>Decapoda</taxon>
        <taxon>Pleocyemata</taxon>
        <taxon>Brachyura</taxon>
        <taxon>Eubrachyura</taxon>
        <taxon>Portunoidea</taxon>
        <taxon>Portunidae</taxon>
        <taxon>Portuninae</taxon>
        <taxon>Portunus</taxon>
    </lineage>
</organism>
<keyword evidence="4" id="KW-0963">Cytoplasm</keyword>
<dbReference type="PANTHER" id="PTHR47969:SF25">
    <property type="entry name" value="KINESIN MOTOR DOMAIN-CONTAINING PROTEIN"/>
    <property type="match status" value="1"/>
</dbReference>
<dbReference type="EMBL" id="VSRR010001030">
    <property type="protein sequence ID" value="MPC21906.1"/>
    <property type="molecule type" value="Genomic_DNA"/>
</dbReference>
<comment type="subcellular location">
    <subcellularLocation>
        <location evidence="1">Cytoplasm</location>
        <location evidence="1">Cytoskeleton</location>
    </subcellularLocation>
</comment>
<keyword evidence="3" id="KW-0067">ATP-binding</keyword>
<dbReference type="InterPro" id="IPR001752">
    <property type="entry name" value="Kinesin_motor_dom"/>
</dbReference>
<dbReference type="GO" id="GO:0007018">
    <property type="term" value="P:microtubule-based movement"/>
    <property type="evidence" value="ECO:0007669"/>
    <property type="project" value="InterPro"/>
</dbReference>
<keyword evidence="9" id="KW-1185">Reference proteome</keyword>
<comment type="similarity">
    <text evidence="5">Belongs to the TRAFAC class myosin-kinesin ATPase superfamily. Kinesin family.</text>
</comment>